<dbReference type="GO" id="GO:0015423">
    <property type="term" value="F:ABC-type maltose transporter activity"/>
    <property type="evidence" value="ECO:0007669"/>
    <property type="project" value="TreeGrafter"/>
</dbReference>
<keyword evidence="4 12" id="KW-1003">Cell membrane</keyword>
<dbReference type="GO" id="GO:1990060">
    <property type="term" value="C:maltose transport complex"/>
    <property type="evidence" value="ECO:0007669"/>
    <property type="project" value="TreeGrafter"/>
</dbReference>
<evidence type="ECO:0000256" key="8">
    <source>
        <dbReference type="ARBA" id="ARBA00022927"/>
    </source>
</evidence>
<feature type="transmembrane region" description="Helical" evidence="11">
    <location>
        <begin position="253"/>
        <end position="277"/>
    </location>
</feature>
<evidence type="ECO:0000256" key="4">
    <source>
        <dbReference type="ARBA" id="ARBA00022475"/>
    </source>
</evidence>
<dbReference type="RefSeq" id="WP_096816833.1">
    <property type="nucleotide sequence ID" value="NZ_JXJU01000001.1"/>
</dbReference>
<dbReference type="STRING" id="1291764.GCA_001311235_00453"/>
<dbReference type="EMBL" id="JXJU01000001">
    <property type="protein sequence ID" value="PCS01350.1"/>
    <property type="molecule type" value="Genomic_DNA"/>
</dbReference>
<feature type="transmembrane region" description="Helical" evidence="11">
    <location>
        <begin position="156"/>
        <end position="181"/>
    </location>
</feature>
<evidence type="ECO:0000256" key="9">
    <source>
        <dbReference type="ARBA" id="ARBA00022989"/>
    </source>
</evidence>
<evidence type="ECO:0000259" key="13">
    <source>
        <dbReference type="PROSITE" id="PS50928"/>
    </source>
</evidence>
<feature type="transmembrane region" description="Helical" evidence="11">
    <location>
        <begin position="352"/>
        <end position="370"/>
    </location>
</feature>
<keyword evidence="9 11" id="KW-1133">Transmembrane helix</keyword>
<evidence type="ECO:0000313" key="14">
    <source>
        <dbReference type="EMBL" id="PCS01350.1"/>
    </source>
</evidence>
<keyword evidence="10 11" id="KW-0472">Membrane</keyword>
<keyword evidence="7" id="KW-0571">Peptide transport</keyword>
<dbReference type="InterPro" id="IPR035906">
    <property type="entry name" value="MetI-like_sf"/>
</dbReference>
<dbReference type="AlphaFoldDB" id="A0A2A5RPH2"/>
<keyword evidence="8" id="KW-0653">Protein transport</keyword>
<comment type="similarity">
    <text evidence="2 12">Belongs to the binding-protein-dependent transport system permease family. MalFG subfamily.</text>
</comment>
<dbReference type="SUPFAM" id="SSF161098">
    <property type="entry name" value="MetI-like"/>
    <property type="match status" value="1"/>
</dbReference>
<protein>
    <recommendedName>
        <fullName evidence="12">Maltose/maltodextrin transport system permease protein</fullName>
    </recommendedName>
</protein>
<evidence type="ECO:0000256" key="2">
    <source>
        <dbReference type="ARBA" id="ARBA00009047"/>
    </source>
</evidence>
<evidence type="ECO:0000256" key="5">
    <source>
        <dbReference type="ARBA" id="ARBA00022597"/>
    </source>
</evidence>
<dbReference type="CDD" id="cd06261">
    <property type="entry name" value="TM_PBP2"/>
    <property type="match status" value="1"/>
</dbReference>
<name>A0A2A5RPH2_9LACT</name>
<evidence type="ECO:0000256" key="12">
    <source>
        <dbReference type="RuleBase" id="RU367050"/>
    </source>
</evidence>
<dbReference type="PANTHER" id="PTHR47314:SF1">
    <property type="entry name" value="MALTOSE_MALTODEXTRIN TRANSPORT SYSTEM PERMEASE PROTEIN MALF"/>
    <property type="match status" value="1"/>
</dbReference>
<feature type="transmembrane region" description="Helical" evidence="11">
    <location>
        <begin position="46"/>
        <end position="67"/>
    </location>
</feature>
<dbReference type="InterPro" id="IPR000515">
    <property type="entry name" value="MetI-like"/>
</dbReference>
<evidence type="ECO:0000256" key="3">
    <source>
        <dbReference type="ARBA" id="ARBA00022448"/>
    </source>
</evidence>
<keyword evidence="5 12" id="KW-0762">Sugar transport</keyword>
<feature type="transmembrane region" description="Helical" evidence="11">
    <location>
        <begin position="216"/>
        <end position="241"/>
    </location>
</feature>
<evidence type="ECO:0000256" key="11">
    <source>
        <dbReference type="RuleBase" id="RU363032"/>
    </source>
</evidence>
<dbReference type="Pfam" id="PF00528">
    <property type="entry name" value="BPD_transp_1"/>
    <property type="match status" value="1"/>
</dbReference>
<evidence type="ECO:0000256" key="7">
    <source>
        <dbReference type="ARBA" id="ARBA00022856"/>
    </source>
</evidence>
<comment type="caution">
    <text evidence="14">The sequence shown here is derived from an EMBL/GenBank/DDBJ whole genome shotgun (WGS) entry which is preliminary data.</text>
</comment>
<dbReference type="GO" id="GO:0042956">
    <property type="term" value="P:maltodextrin transmembrane transport"/>
    <property type="evidence" value="ECO:0007669"/>
    <property type="project" value="TreeGrafter"/>
</dbReference>
<evidence type="ECO:0000256" key="6">
    <source>
        <dbReference type="ARBA" id="ARBA00022692"/>
    </source>
</evidence>
<dbReference type="PROSITE" id="PS50928">
    <property type="entry name" value="ABC_TM1"/>
    <property type="match status" value="1"/>
</dbReference>
<dbReference type="GO" id="GO:0015833">
    <property type="term" value="P:peptide transport"/>
    <property type="evidence" value="ECO:0007669"/>
    <property type="project" value="UniProtKB-KW"/>
</dbReference>
<dbReference type="Proteomes" id="UP000218181">
    <property type="component" value="Unassembled WGS sequence"/>
</dbReference>
<keyword evidence="15" id="KW-1185">Reference proteome</keyword>
<dbReference type="OrthoDB" id="9778687at2"/>
<sequence length="454" mass="50628">MFKKKKLLPPEATFREVWKNGDLATKLSFVIMGAAQLKNKQWLKGIIFLLTEVVFFAWLVLGGLATISGLSNLGVNKTIHRTVDAQGYPITVQPDASLPILLYGVLALIVVGLLIYIYYVSLKSTRHLYALNRDGKHIPTTKDDLKSLMDERIHQTLMAIPLIGILIFTVLPLMINILVAFTNYDFKHQIGFSWTGFEAFGKIFTQGNIAYTFFSLLAWTIIWAILATFTTFFFGVLLALLIESKGIKYKGVWRTLFVIVFAMPQFMSLLMMSQFFADGGPINTWLQNMHIISANNPIPFLSDPIFAKATVLLVNMWIGIPVSMLLATAIIQNISQDQIEAARIDGANTFQVFRSITLPQILFVMTPALIQQFVGNINNFNVIFLLTGGGPLNANFYQAGSTDLLVTWLFNLTMKGGIANYNIGSAIGIFIFIVVAGFSLITYRRTNAFKEGSN</sequence>
<dbReference type="GO" id="GO:0015031">
    <property type="term" value="P:protein transport"/>
    <property type="evidence" value="ECO:0007669"/>
    <property type="project" value="UniProtKB-KW"/>
</dbReference>
<comment type="function">
    <text evidence="12">Part of the ABC transporter complex MalEFGK involved in maltose/maltodextrin import. Probably responsible for the translocation of the substrate across the membrane.</text>
</comment>
<feature type="domain" description="ABC transmembrane type-1" evidence="13">
    <location>
        <begin position="217"/>
        <end position="442"/>
    </location>
</feature>
<gene>
    <name evidence="14" type="ORF">RT41_GL000114</name>
</gene>
<evidence type="ECO:0000313" key="15">
    <source>
        <dbReference type="Proteomes" id="UP000218181"/>
    </source>
</evidence>
<comment type="subcellular location">
    <subcellularLocation>
        <location evidence="1 11">Cell membrane</location>
        <topology evidence="1 11">Multi-pass membrane protein</topology>
    </subcellularLocation>
</comment>
<accession>A0A2A5RPH2</accession>
<reference evidence="14 15" key="1">
    <citation type="submission" date="2014-12" db="EMBL/GenBank/DDBJ databases">
        <title>Draft genome sequences of 10 type strains of Lactococcus.</title>
        <authorList>
            <person name="Sun Z."/>
            <person name="Zhong Z."/>
            <person name="Liu W."/>
            <person name="Zhang W."/>
            <person name="Zhang H."/>
        </authorList>
    </citation>
    <scope>NUCLEOTIDE SEQUENCE [LARGE SCALE GENOMIC DNA]</scope>
    <source>
        <strain evidence="14 15">JCM 16395</strain>
    </source>
</reference>
<feature type="transmembrane region" description="Helical" evidence="11">
    <location>
        <begin position="100"/>
        <end position="119"/>
    </location>
</feature>
<keyword evidence="6 11" id="KW-0812">Transmembrane</keyword>
<organism evidence="14 15">
    <name type="scientific">Lactococcus fujiensis JCM 16395</name>
    <dbReference type="NCBI Taxonomy" id="1291764"/>
    <lineage>
        <taxon>Bacteria</taxon>
        <taxon>Bacillati</taxon>
        <taxon>Bacillota</taxon>
        <taxon>Bacilli</taxon>
        <taxon>Lactobacillales</taxon>
        <taxon>Streptococcaceae</taxon>
        <taxon>Lactococcus</taxon>
    </lineage>
</organism>
<feature type="transmembrane region" description="Helical" evidence="11">
    <location>
        <begin position="305"/>
        <end position="331"/>
    </location>
</feature>
<dbReference type="PANTHER" id="PTHR47314">
    <property type="entry name" value="MALTOSE/MALTODEXTRIN TRANSPORT SYSTEM PERMEASE PROTEIN MALF"/>
    <property type="match status" value="1"/>
</dbReference>
<keyword evidence="3 11" id="KW-0813">Transport</keyword>
<dbReference type="SUPFAM" id="SSF160964">
    <property type="entry name" value="MalF N-terminal region-like"/>
    <property type="match status" value="1"/>
</dbReference>
<feature type="transmembrane region" description="Helical" evidence="11">
    <location>
        <begin position="418"/>
        <end position="441"/>
    </location>
</feature>
<proteinExistence type="inferred from homology"/>
<evidence type="ECO:0000256" key="1">
    <source>
        <dbReference type="ARBA" id="ARBA00004651"/>
    </source>
</evidence>
<evidence type="ECO:0000256" key="10">
    <source>
        <dbReference type="ARBA" id="ARBA00023136"/>
    </source>
</evidence>
<dbReference type="Gene3D" id="1.10.3720.10">
    <property type="entry name" value="MetI-like"/>
    <property type="match status" value="1"/>
</dbReference>